<dbReference type="AlphaFoldDB" id="A0A7W7N2J8"/>
<name>A0A7W7N2J8_9CAUL</name>
<organism evidence="3 4">
    <name type="scientific">Brevundimonas bullata</name>
    <dbReference type="NCBI Taxonomy" id="13160"/>
    <lineage>
        <taxon>Bacteria</taxon>
        <taxon>Pseudomonadati</taxon>
        <taxon>Pseudomonadota</taxon>
        <taxon>Alphaproteobacteria</taxon>
        <taxon>Caulobacterales</taxon>
        <taxon>Caulobacteraceae</taxon>
        <taxon>Brevundimonas</taxon>
    </lineage>
</organism>
<dbReference type="PROSITE" id="PS51724">
    <property type="entry name" value="SPOR"/>
    <property type="match status" value="1"/>
</dbReference>
<comment type="caution">
    <text evidence="3">The sequence shown here is derived from an EMBL/GenBank/DDBJ whole genome shotgun (WGS) entry which is preliminary data.</text>
</comment>
<feature type="chain" id="PRO_5031079153" description="SPOR domain-containing protein" evidence="1">
    <location>
        <begin position="28"/>
        <end position="213"/>
    </location>
</feature>
<reference evidence="3 4" key="1">
    <citation type="submission" date="2020-08" db="EMBL/GenBank/DDBJ databases">
        <title>Functional genomics of gut bacteria from endangered species of beetles.</title>
        <authorList>
            <person name="Carlos-Shanley C."/>
        </authorList>
    </citation>
    <scope>NUCLEOTIDE SEQUENCE [LARGE SCALE GENOMIC DNA]</scope>
    <source>
        <strain evidence="3 4">S00123</strain>
    </source>
</reference>
<protein>
    <recommendedName>
        <fullName evidence="2">SPOR domain-containing protein</fullName>
    </recommendedName>
</protein>
<evidence type="ECO:0000313" key="4">
    <source>
        <dbReference type="Proteomes" id="UP000539957"/>
    </source>
</evidence>
<evidence type="ECO:0000259" key="2">
    <source>
        <dbReference type="PROSITE" id="PS51724"/>
    </source>
</evidence>
<dbReference type="Proteomes" id="UP000539957">
    <property type="component" value="Unassembled WGS sequence"/>
</dbReference>
<evidence type="ECO:0000256" key="1">
    <source>
        <dbReference type="SAM" id="SignalP"/>
    </source>
</evidence>
<keyword evidence="4" id="KW-1185">Reference proteome</keyword>
<dbReference type="InterPro" id="IPR007730">
    <property type="entry name" value="SPOR-like_dom"/>
</dbReference>
<dbReference type="EMBL" id="JACHKY010000002">
    <property type="protein sequence ID" value="MBB4797403.1"/>
    <property type="molecule type" value="Genomic_DNA"/>
</dbReference>
<proteinExistence type="predicted"/>
<dbReference type="GO" id="GO:0042834">
    <property type="term" value="F:peptidoglycan binding"/>
    <property type="evidence" value="ECO:0007669"/>
    <property type="project" value="InterPro"/>
</dbReference>
<dbReference type="RefSeq" id="WP_184267985.1">
    <property type="nucleotide sequence ID" value="NZ_JACHKY010000002.1"/>
</dbReference>
<sequence>MNASVILRLGSVGALAVLLAGCGMAEADPHRFEGVAKNIAAIPLSTRDGEARREPSGPRNAEEAGLRPLKVELLTPHQLWDARDGLTSKAAAVLPALPSVFIDPEAPPEVQAAQQAAAKPARPQAVASPSNAVLIQLGAYASQASAQAAWERLGQGSHGLKPVFEPVEVQGRRLVRLKVRAGSAQAKALCERAAASDPWCVRAAEATSSTGAA</sequence>
<gene>
    <name evidence="3" type="ORF">HNP32_001127</name>
</gene>
<keyword evidence="1" id="KW-0732">Signal</keyword>
<evidence type="ECO:0000313" key="3">
    <source>
        <dbReference type="EMBL" id="MBB4797403.1"/>
    </source>
</evidence>
<feature type="domain" description="SPOR" evidence="2">
    <location>
        <begin position="127"/>
        <end position="213"/>
    </location>
</feature>
<accession>A0A7W7N2J8</accession>
<feature type="signal peptide" evidence="1">
    <location>
        <begin position="1"/>
        <end position="27"/>
    </location>
</feature>
<dbReference type="Pfam" id="PF05036">
    <property type="entry name" value="SPOR"/>
    <property type="match status" value="1"/>
</dbReference>